<evidence type="ECO:0000313" key="2">
    <source>
        <dbReference type="EMBL" id="KAK6588682.1"/>
    </source>
</evidence>
<evidence type="ECO:0000256" key="1">
    <source>
        <dbReference type="SAM" id="MobiDB-lite"/>
    </source>
</evidence>
<evidence type="ECO:0000313" key="3">
    <source>
        <dbReference type="Proteomes" id="UP001311799"/>
    </source>
</evidence>
<feature type="compositionally biased region" description="Polar residues" evidence="1">
    <location>
        <begin position="15"/>
        <end position="27"/>
    </location>
</feature>
<protein>
    <submittedName>
        <fullName evidence="2">Uncharacterized protein</fullName>
    </submittedName>
</protein>
<accession>A0AAV9XVH2</accession>
<organism evidence="2 3">
    <name type="scientific">Cryptosporidium xiaoi</name>
    <dbReference type="NCBI Taxonomy" id="659607"/>
    <lineage>
        <taxon>Eukaryota</taxon>
        <taxon>Sar</taxon>
        <taxon>Alveolata</taxon>
        <taxon>Apicomplexa</taxon>
        <taxon>Conoidasida</taxon>
        <taxon>Coccidia</taxon>
        <taxon>Eucoccidiorida</taxon>
        <taxon>Eimeriorina</taxon>
        <taxon>Cryptosporidiidae</taxon>
        <taxon>Cryptosporidium</taxon>
    </lineage>
</organism>
<feature type="region of interest" description="Disordered" evidence="1">
    <location>
        <begin position="1"/>
        <end position="31"/>
    </location>
</feature>
<name>A0AAV9XVH2_9CRYT</name>
<sequence length="217" mass="24231">MNDGKDVPLEESEFANGSSRTASLSSGDDNELSEKLAPFKANIEFDESELPEETRQIIHQNTGSLLRSLTFSNSGGLKGAIERSYLIRQQSLSHSKEEVVDAYKQRARLAAMVSRRRVTLQHIRAQLSAVSKFRKGVKQENDLSSYNESGSITLERKSKTDITNHRDNPETSYDFFDSYRRQGSSSITPVRFGSMSISDAIALQQLANMKIGTDESE</sequence>
<keyword evidence="3" id="KW-1185">Reference proteome</keyword>
<dbReference type="Proteomes" id="UP001311799">
    <property type="component" value="Unassembled WGS sequence"/>
</dbReference>
<proteinExistence type="predicted"/>
<comment type="caution">
    <text evidence="2">The sequence shown here is derived from an EMBL/GenBank/DDBJ whole genome shotgun (WGS) entry which is preliminary data.</text>
</comment>
<dbReference type="AlphaFoldDB" id="A0AAV9XVH2"/>
<reference evidence="2 3" key="1">
    <citation type="submission" date="2023-10" db="EMBL/GenBank/DDBJ databases">
        <title>Comparative genomics analysis reveals potential genetic determinants of host preference in Cryptosporidium xiaoi.</title>
        <authorList>
            <person name="Xiao L."/>
            <person name="Li J."/>
        </authorList>
    </citation>
    <scope>NUCLEOTIDE SEQUENCE [LARGE SCALE GENOMIC DNA]</scope>
    <source>
        <strain evidence="2 3">52996</strain>
    </source>
</reference>
<dbReference type="EMBL" id="JAWDEY010000031">
    <property type="protein sequence ID" value="KAK6588682.1"/>
    <property type="molecule type" value="Genomic_DNA"/>
</dbReference>
<gene>
    <name evidence="2" type="ORF">RS030_3421</name>
</gene>